<evidence type="ECO:0000256" key="10">
    <source>
        <dbReference type="ARBA" id="ARBA00022989"/>
    </source>
</evidence>
<keyword evidence="6" id="KW-1003">Cell membrane</keyword>
<dbReference type="GO" id="GO:0005886">
    <property type="term" value="C:plasma membrane"/>
    <property type="evidence" value="ECO:0007669"/>
    <property type="project" value="UniProtKB-SubCell"/>
</dbReference>
<dbReference type="PROSITE" id="PS00761">
    <property type="entry name" value="SPASE_I_3"/>
    <property type="match status" value="1"/>
</dbReference>
<evidence type="ECO:0000256" key="3">
    <source>
        <dbReference type="ARBA" id="ARBA00009370"/>
    </source>
</evidence>
<accession>A0A1Y6EPY7</accession>
<dbReference type="InterPro" id="IPR019766">
    <property type="entry name" value="Sign_pep_all-beta_subdom"/>
</dbReference>
<dbReference type="Gene3D" id="2.170.230.10">
    <property type="match status" value="1"/>
</dbReference>
<dbReference type="RefSeq" id="WP_086434177.1">
    <property type="nucleotide sequence ID" value="NZ_FXWH01000001.1"/>
</dbReference>
<evidence type="ECO:0000256" key="7">
    <source>
        <dbReference type="ARBA" id="ARBA00022670"/>
    </source>
</evidence>
<reference evidence="17" key="1">
    <citation type="submission" date="2017-04" db="EMBL/GenBank/DDBJ databases">
        <authorList>
            <person name="Varghese N."/>
            <person name="Submissions S."/>
        </authorList>
    </citation>
    <scope>NUCLEOTIDE SEQUENCE [LARGE SCALE GENOMIC DNA]</scope>
</reference>
<dbReference type="Proteomes" id="UP000194450">
    <property type="component" value="Unassembled WGS sequence"/>
</dbReference>
<keyword evidence="10 13" id="KW-1133">Transmembrane helix</keyword>
<evidence type="ECO:0000256" key="9">
    <source>
        <dbReference type="ARBA" id="ARBA00022801"/>
    </source>
</evidence>
<dbReference type="InterPro" id="IPR019758">
    <property type="entry name" value="Pept_S26A_signal_pept_1_CS"/>
</dbReference>
<evidence type="ECO:0000256" key="2">
    <source>
        <dbReference type="ARBA" id="ARBA00004651"/>
    </source>
</evidence>
<dbReference type="PANTHER" id="PTHR43390:SF1">
    <property type="entry name" value="CHLOROPLAST PROCESSING PEPTIDASE"/>
    <property type="match status" value="1"/>
</dbReference>
<dbReference type="Pfam" id="PF10502">
    <property type="entry name" value="Peptidase_S26"/>
    <property type="match status" value="1"/>
</dbReference>
<dbReference type="GO" id="GO:0006465">
    <property type="term" value="P:signal peptide processing"/>
    <property type="evidence" value="ECO:0007669"/>
    <property type="project" value="InterPro"/>
</dbReference>
<evidence type="ECO:0000256" key="12">
    <source>
        <dbReference type="PIRSR" id="PIRSR600223-1"/>
    </source>
</evidence>
<dbReference type="NCBIfam" id="TIGR02227">
    <property type="entry name" value="sigpep_I_bact"/>
    <property type="match status" value="1"/>
</dbReference>
<evidence type="ECO:0000256" key="13">
    <source>
        <dbReference type="RuleBase" id="RU003993"/>
    </source>
</evidence>
<keyword evidence="8 13" id="KW-0812">Transmembrane</keyword>
<dbReference type="InterPro" id="IPR036286">
    <property type="entry name" value="LexA/Signal_pep-like_sf"/>
</dbReference>
<dbReference type="EMBL" id="FXWH01000001">
    <property type="protein sequence ID" value="SMQ64637.1"/>
    <property type="molecule type" value="Genomic_DNA"/>
</dbReference>
<evidence type="ECO:0000256" key="11">
    <source>
        <dbReference type="ARBA" id="ARBA00023136"/>
    </source>
</evidence>
<protein>
    <recommendedName>
        <fullName evidence="5 13">Signal peptidase I</fullName>
        <ecNumber evidence="4 13">3.4.21.89</ecNumber>
    </recommendedName>
</protein>
<evidence type="ECO:0000256" key="1">
    <source>
        <dbReference type="ARBA" id="ARBA00000677"/>
    </source>
</evidence>
<dbReference type="AlphaFoldDB" id="A0A1Y6EPY7"/>
<evidence type="ECO:0000313" key="16">
    <source>
        <dbReference type="EMBL" id="SMQ64637.1"/>
    </source>
</evidence>
<comment type="subcellular location">
    <subcellularLocation>
        <location evidence="2">Cell membrane</location>
        <topology evidence="2">Multi-pass membrane protein</topology>
    </subcellularLocation>
    <subcellularLocation>
        <location evidence="14">Membrane</location>
        <topology evidence="14">Multi-pass membrane protein</topology>
    </subcellularLocation>
</comment>
<feature type="active site" evidence="12">
    <location>
        <position position="146"/>
    </location>
</feature>
<feature type="domain" description="Peptidase S26" evidence="15">
    <location>
        <begin position="61"/>
        <end position="277"/>
    </location>
</feature>
<dbReference type="PRINTS" id="PR00727">
    <property type="entry name" value="LEADERPTASE"/>
</dbReference>
<organism evidence="16 17">
    <name type="scientific">Pseudidiomarina planktonica</name>
    <dbReference type="NCBI Taxonomy" id="1323738"/>
    <lineage>
        <taxon>Bacteria</taxon>
        <taxon>Pseudomonadati</taxon>
        <taxon>Pseudomonadota</taxon>
        <taxon>Gammaproteobacteria</taxon>
        <taxon>Alteromonadales</taxon>
        <taxon>Idiomarinaceae</taxon>
        <taxon>Pseudidiomarina</taxon>
    </lineage>
</organism>
<sequence length="306" mass="35227">MANYFSIFLTVITVLTGILWAIDAWKFRPARKQKLQDEAQRLNTELSEDMRQQLAPQPVWAEYSQSIFPIIAAVLILRTFLYEPFQIPSGSMMPTLLRGDFILVEKFSYALRDPLARNEIVTMDKPKRGEVAVFKFPPNPSVDFIKRIVGLPGDRIIYRNKTLYIEPACAEGQSDCAELEVVNKEIAGRAEYFRGPYPLDRYTETLGDVSHEILVDSADVPYSQNYYKQAGTGSDEWIVPEGHYFMMGDNRDNSEDSRFWGFVHEDLLVGRAVFIWMSFDMDRDADSWLPAWIPTGIRWQRLGSVQ</sequence>
<feature type="transmembrane region" description="Helical" evidence="13">
    <location>
        <begin position="6"/>
        <end position="25"/>
    </location>
</feature>
<dbReference type="InterPro" id="IPR019757">
    <property type="entry name" value="Pept_S26A_signal_pept_1_Lys-AS"/>
</dbReference>
<comment type="catalytic activity">
    <reaction evidence="1 13">
        <text>Cleavage of hydrophobic, N-terminal signal or leader sequences from secreted and periplasmic proteins.</text>
        <dbReference type="EC" id="3.4.21.89"/>
    </reaction>
</comment>
<dbReference type="InterPro" id="IPR019756">
    <property type="entry name" value="Pept_S26A_signal_pept_1_Ser-AS"/>
</dbReference>
<keyword evidence="7 13" id="KW-0645">Protease</keyword>
<evidence type="ECO:0000313" key="17">
    <source>
        <dbReference type="Proteomes" id="UP000194450"/>
    </source>
</evidence>
<comment type="caution">
    <text evidence="14">Lacks conserved residue(s) required for the propagation of feature annotation.</text>
</comment>
<dbReference type="GO" id="GO:0004252">
    <property type="term" value="F:serine-type endopeptidase activity"/>
    <property type="evidence" value="ECO:0007669"/>
    <property type="project" value="InterPro"/>
</dbReference>
<evidence type="ECO:0000256" key="6">
    <source>
        <dbReference type="ARBA" id="ARBA00022475"/>
    </source>
</evidence>
<evidence type="ECO:0000256" key="8">
    <source>
        <dbReference type="ARBA" id="ARBA00022692"/>
    </source>
</evidence>
<keyword evidence="17" id="KW-1185">Reference proteome</keyword>
<dbReference type="InterPro" id="IPR000223">
    <property type="entry name" value="Pept_S26A_signal_pept_1"/>
</dbReference>
<dbReference type="PROSITE" id="PS00760">
    <property type="entry name" value="SPASE_I_2"/>
    <property type="match status" value="1"/>
</dbReference>
<dbReference type="Gene3D" id="2.10.109.10">
    <property type="entry name" value="Umud Fragment, subunit A"/>
    <property type="match status" value="1"/>
</dbReference>
<evidence type="ECO:0000256" key="4">
    <source>
        <dbReference type="ARBA" id="ARBA00013208"/>
    </source>
</evidence>
<dbReference type="PANTHER" id="PTHR43390">
    <property type="entry name" value="SIGNAL PEPTIDASE I"/>
    <property type="match status" value="1"/>
</dbReference>
<evidence type="ECO:0000259" key="15">
    <source>
        <dbReference type="Pfam" id="PF10502"/>
    </source>
</evidence>
<dbReference type="OrthoDB" id="9815782at2"/>
<dbReference type="CDD" id="cd06530">
    <property type="entry name" value="S26_SPase_I"/>
    <property type="match status" value="1"/>
</dbReference>
<dbReference type="EC" id="3.4.21.89" evidence="4 13"/>
<dbReference type="InterPro" id="IPR019533">
    <property type="entry name" value="Peptidase_S26"/>
</dbReference>
<keyword evidence="11 13" id="KW-0472">Membrane</keyword>
<comment type="similarity">
    <text evidence="3 14">Belongs to the peptidase S26 family.</text>
</comment>
<name>A0A1Y6EPY7_9GAMM</name>
<evidence type="ECO:0000256" key="14">
    <source>
        <dbReference type="RuleBase" id="RU362042"/>
    </source>
</evidence>
<keyword evidence="9 13" id="KW-0378">Hydrolase</keyword>
<evidence type="ECO:0000256" key="5">
    <source>
        <dbReference type="ARBA" id="ARBA00019232"/>
    </source>
</evidence>
<dbReference type="GO" id="GO:0009003">
    <property type="term" value="F:signal peptidase activity"/>
    <property type="evidence" value="ECO:0007669"/>
    <property type="project" value="UniProtKB-EC"/>
</dbReference>
<gene>
    <name evidence="16" type="ORF">SAMN06297229_1066</name>
</gene>
<proteinExistence type="inferred from homology"/>
<feature type="active site" evidence="12">
    <location>
        <position position="91"/>
    </location>
</feature>
<dbReference type="PROSITE" id="PS00501">
    <property type="entry name" value="SPASE_I_1"/>
    <property type="match status" value="1"/>
</dbReference>
<dbReference type="SUPFAM" id="SSF51306">
    <property type="entry name" value="LexA/Signal peptidase"/>
    <property type="match status" value="1"/>
</dbReference>